<dbReference type="InterPro" id="IPR013320">
    <property type="entry name" value="ConA-like_dom_sf"/>
</dbReference>
<dbReference type="EMBL" id="BARS01019840">
    <property type="protein sequence ID" value="GAF95338.1"/>
    <property type="molecule type" value="Genomic_DNA"/>
</dbReference>
<dbReference type="AlphaFoldDB" id="X0TP43"/>
<proteinExistence type="predicted"/>
<accession>X0TP43</accession>
<evidence type="ECO:0000313" key="1">
    <source>
        <dbReference type="EMBL" id="GAF95338.1"/>
    </source>
</evidence>
<name>X0TP43_9ZZZZ</name>
<comment type="caution">
    <text evidence="1">The sequence shown here is derived from an EMBL/GenBank/DDBJ whole genome shotgun (WGS) entry which is preliminary data.</text>
</comment>
<organism evidence="1">
    <name type="scientific">marine sediment metagenome</name>
    <dbReference type="NCBI Taxonomy" id="412755"/>
    <lineage>
        <taxon>unclassified sequences</taxon>
        <taxon>metagenomes</taxon>
        <taxon>ecological metagenomes</taxon>
    </lineage>
</organism>
<sequence length="274" mass="31184">YEYPGPNYYSSSTENVWLDEQNRLHLKIVYNDNADIWECASLVSLKNDWGYGKYTFEIDDVLMEMINKKGKIFYTNKLDENVVIGLYTYDGSDTAHKSHNEIDIEFARWGSKNAKIGNFVVWYDGTDGNLMRNLYTFSLRLVGNSSVHSFVWNVEGIQFDSTGIKEPLDYPSDDFDKLGTENEGYNYIPEPNNEKVCMNIWLIKRKDGSSGEPFNISGNKKMKSAEVIISNFEFIPYENNSPEIHSFIANPDSVEIGGNSTITCDASDPDGDEP</sequence>
<reference evidence="1" key="1">
    <citation type="journal article" date="2014" name="Front. Microbiol.">
        <title>High frequency of phylogenetically diverse reductive dehalogenase-homologous genes in deep subseafloor sedimentary metagenomes.</title>
        <authorList>
            <person name="Kawai M."/>
            <person name="Futagami T."/>
            <person name="Toyoda A."/>
            <person name="Takaki Y."/>
            <person name="Nishi S."/>
            <person name="Hori S."/>
            <person name="Arai W."/>
            <person name="Tsubouchi T."/>
            <person name="Morono Y."/>
            <person name="Uchiyama I."/>
            <person name="Ito T."/>
            <person name="Fujiyama A."/>
            <person name="Inagaki F."/>
            <person name="Takami H."/>
        </authorList>
    </citation>
    <scope>NUCLEOTIDE SEQUENCE</scope>
    <source>
        <strain evidence="1">Expedition CK06-06</strain>
    </source>
</reference>
<dbReference type="SUPFAM" id="SSF49899">
    <property type="entry name" value="Concanavalin A-like lectins/glucanases"/>
    <property type="match status" value="1"/>
</dbReference>
<feature type="non-terminal residue" evidence="1">
    <location>
        <position position="1"/>
    </location>
</feature>
<protein>
    <submittedName>
        <fullName evidence="1">Uncharacterized protein</fullName>
    </submittedName>
</protein>
<dbReference type="Gene3D" id="2.60.120.200">
    <property type="match status" value="1"/>
</dbReference>
<feature type="non-terminal residue" evidence="1">
    <location>
        <position position="274"/>
    </location>
</feature>
<gene>
    <name evidence="1" type="ORF">S01H1_32080</name>
</gene>